<comment type="caution">
    <text evidence="2">The sequence shown here is derived from an EMBL/GenBank/DDBJ whole genome shotgun (WGS) entry which is preliminary data.</text>
</comment>
<keyword evidence="3" id="KW-1185">Reference proteome</keyword>
<protein>
    <submittedName>
        <fullName evidence="2">Uncharacterized protein</fullName>
    </submittedName>
</protein>
<proteinExistence type="predicted"/>
<reference evidence="2 3" key="1">
    <citation type="submission" date="2024-04" db="EMBL/GenBank/DDBJ databases">
        <title>Flavobacterium sp. DGU11 16S ribosomal RNA gene Genome sequencing and assembly.</title>
        <authorList>
            <person name="Park S."/>
        </authorList>
    </citation>
    <scope>NUCLEOTIDE SEQUENCE [LARGE SCALE GENOMIC DNA]</scope>
    <source>
        <strain evidence="2 3">DGU11</strain>
    </source>
</reference>
<sequence>MKNIFISAILLAFSASYAQTTIYTGNGTLNSTRTVTLGGFNLTFQGTSGQLFMNGGTGNIGLGTTTPTQKLDVIGNIKANVGYFTKSPANGQTFATNAARTFESTVLSAGTLTDVTTQERVFQFFDFPQSNMNSTPTSWLSVNNRNNVTRLRFWASQDGNSEFTLYDKTQTANFRVIDNNGTDMSVVLPKADSKLGIGTSSFTDGTDTYKLSVNGNIRANRVKVYTTWADFVFEDTYELPTLEEVEKHINDNGHLKDVPSAAQVETNGIELGEMNKILLQKIEELTLYTIEQNKINQQQAKQIEELSIMVQALSERK</sequence>
<keyword evidence="1" id="KW-0732">Signal</keyword>
<evidence type="ECO:0000256" key="1">
    <source>
        <dbReference type="SAM" id="SignalP"/>
    </source>
</evidence>
<dbReference type="EMBL" id="JBBYHR010000003">
    <property type="protein sequence ID" value="MEL1244127.1"/>
    <property type="molecule type" value="Genomic_DNA"/>
</dbReference>
<accession>A0ABU9HVE2</accession>
<evidence type="ECO:0000313" key="3">
    <source>
        <dbReference type="Proteomes" id="UP001464555"/>
    </source>
</evidence>
<organism evidence="2 3">
    <name type="scientific">Flavobacterium arundinis</name>
    <dbReference type="NCBI Taxonomy" id="3139143"/>
    <lineage>
        <taxon>Bacteria</taxon>
        <taxon>Pseudomonadati</taxon>
        <taxon>Bacteroidota</taxon>
        <taxon>Flavobacteriia</taxon>
        <taxon>Flavobacteriales</taxon>
        <taxon>Flavobacteriaceae</taxon>
        <taxon>Flavobacterium</taxon>
    </lineage>
</organism>
<gene>
    <name evidence="2" type="ORF">AAEO56_07645</name>
</gene>
<name>A0ABU9HVE2_9FLAO</name>
<feature type="signal peptide" evidence="1">
    <location>
        <begin position="1"/>
        <end position="18"/>
    </location>
</feature>
<feature type="chain" id="PRO_5045452798" evidence="1">
    <location>
        <begin position="19"/>
        <end position="317"/>
    </location>
</feature>
<dbReference type="RefSeq" id="WP_341696438.1">
    <property type="nucleotide sequence ID" value="NZ_JBBYHR010000003.1"/>
</dbReference>
<evidence type="ECO:0000313" key="2">
    <source>
        <dbReference type="EMBL" id="MEL1244127.1"/>
    </source>
</evidence>
<dbReference type="Proteomes" id="UP001464555">
    <property type="component" value="Unassembled WGS sequence"/>
</dbReference>